<keyword evidence="3" id="KW-1185">Reference proteome</keyword>
<sequence>MTAIRRDTQGMTSVDSGSGRDAVRAGGGHSRPEDGRSDEGPLPDPARVDPDVLCTLLARHGWQRRGGARGHYTRWTPPDDLEPDTSLLIPADRGFDDSADLLDEAVAALSRSGVPSARAVLASLLVPGDEIHWRRDVPGVGGAVPWGAEEELRAAASAMLSAAAKAGHTRAAYYGARLDAQAADFLERVLVVAPGTGAGLLTAYAPAPEDRQTTTTLVRALEVTRDAIDLQRATGRPDAFDDGVRLGVSRELVGSLVQLVRGSEGAEIALSWAASVGPPRGFVNRPLLLEFSPGDLPVLEAAAERLERSEPPVAVELTGAVVRLKRAVPGGEGQIRLRVLTGAEVDEVRVRLAENDYRTAAEAHLGGLPVRIRGRLERKGGFRRLADPAGVEAVRLDAAERDRLLKALRLRAGRAAGPDDAEG</sequence>
<reference evidence="2 3" key="1">
    <citation type="submission" date="2024-09" db="EMBL/GenBank/DDBJ databases">
        <authorList>
            <person name="Lee S.D."/>
        </authorList>
    </citation>
    <scope>NUCLEOTIDE SEQUENCE [LARGE SCALE GENOMIC DNA]</scope>
    <source>
        <strain evidence="2 3">N8-3</strain>
    </source>
</reference>
<dbReference type="RefSeq" id="WP_380532612.1">
    <property type="nucleotide sequence ID" value="NZ_JBHFAB010000003.1"/>
</dbReference>
<protein>
    <submittedName>
        <fullName evidence="2">Uncharacterized protein</fullName>
    </submittedName>
</protein>
<dbReference type="EMBL" id="JBHFAB010000003">
    <property type="protein sequence ID" value="MFC1415951.1"/>
    <property type="molecule type" value="Genomic_DNA"/>
</dbReference>
<evidence type="ECO:0000313" key="3">
    <source>
        <dbReference type="Proteomes" id="UP001592531"/>
    </source>
</evidence>
<feature type="region of interest" description="Disordered" evidence="1">
    <location>
        <begin position="1"/>
        <end position="49"/>
    </location>
</feature>
<dbReference type="Proteomes" id="UP001592531">
    <property type="component" value="Unassembled WGS sequence"/>
</dbReference>
<feature type="compositionally biased region" description="Basic and acidic residues" evidence="1">
    <location>
        <begin position="30"/>
        <end position="39"/>
    </location>
</feature>
<gene>
    <name evidence="2" type="ORF">ACEZDE_04775</name>
</gene>
<evidence type="ECO:0000256" key="1">
    <source>
        <dbReference type="SAM" id="MobiDB-lite"/>
    </source>
</evidence>
<accession>A0ABV6VQC1</accession>
<evidence type="ECO:0000313" key="2">
    <source>
        <dbReference type="EMBL" id="MFC1415951.1"/>
    </source>
</evidence>
<name>A0ABV6VQC1_9ACTN</name>
<comment type="caution">
    <text evidence="2">The sequence shown here is derived from an EMBL/GenBank/DDBJ whole genome shotgun (WGS) entry which is preliminary data.</text>
</comment>
<organism evidence="2 3">
    <name type="scientific">Streptacidiphilus cavernicola</name>
    <dbReference type="NCBI Taxonomy" id="3342716"/>
    <lineage>
        <taxon>Bacteria</taxon>
        <taxon>Bacillati</taxon>
        <taxon>Actinomycetota</taxon>
        <taxon>Actinomycetes</taxon>
        <taxon>Kitasatosporales</taxon>
        <taxon>Streptomycetaceae</taxon>
        <taxon>Streptacidiphilus</taxon>
    </lineage>
</organism>
<proteinExistence type="predicted"/>